<gene>
    <name evidence="9" type="ORF">E8L99_05510</name>
</gene>
<accession>A0A4D7QIY6</accession>
<keyword evidence="10" id="KW-1185">Reference proteome</keyword>
<dbReference type="RefSeq" id="WP_137098611.1">
    <property type="nucleotide sequence ID" value="NZ_CP039865.1"/>
</dbReference>
<sequence length="538" mass="56833">MIRVVLFLVLLAFLATGAAWIADQPGTVTMVWLGRQIEFEVLTGVIGLVLLAAAIMAAIGILKWLIASPAVAARSMERRRAAKGQDAITRGIVAIGAGDRRSAEKFAAEAEKLAPAAPLTLLLRAQTAQLAGDRPGAEAAFRAMIDKPETRVLGLRGLYVEAQRRSDTAAARAIADEAVKASATAGWAAQAVLEDQGRSGDWDGALTSLERQYAARVIDKDTAKRRRAVLLTAKATMLVDHDPAMAKALAIEANGLASDLVPAATLAGRLLAADGDTRKASRLLEAAWKLSPHPDLAETYAIARSGDSRLDQLKRVEHLARSTPSHPESLLAVARAAIDAGEFAVARRALEEATGSAPTQRACLLMAELSAKDGNDQGHAREWMARALRAARDPVWTADGQTSDVWLPVSPVTGRLDAFEWKVPVAELGGPILHVDDVLADAHEPETPVIDMLPAAAPEPAPVEIVAEPVVPAPPMAEPAPPVAQYAAEVELAARVPEPANKDRSVPAETVFPIARAPDDPGPDQPATPPKRLSLFGS</sequence>
<feature type="transmembrane region" description="Helical" evidence="6">
    <location>
        <begin position="45"/>
        <end position="66"/>
    </location>
</feature>
<dbReference type="InterPro" id="IPR011990">
    <property type="entry name" value="TPR-like_helical_dom_sf"/>
</dbReference>
<evidence type="ECO:0000256" key="2">
    <source>
        <dbReference type="ARBA" id="ARBA00022692"/>
    </source>
</evidence>
<evidence type="ECO:0000256" key="4">
    <source>
        <dbReference type="ARBA" id="ARBA00023136"/>
    </source>
</evidence>
<evidence type="ECO:0000256" key="3">
    <source>
        <dbReference type="ARBA" id="ARBA00022989"/>
    </source>
</evidence>
<keyword evidence="2 6" id="KW-0812">Transmembrane</keyword>
<evidence type="ECO:0000313" key="10">
    <source>
        <dbReference type="Proteomes" id="UP000298588"/>
    </source>
</evidence>
<dbReference type="Proteomes" id="UP000298588">
    <property type="component" value="Chromosome"/>
</dbReference>
<dbReference type="KEGG" id="paqt:E8L99_05510"/>
<dbReference type="PIRSF" id="PIRSF031802">
    <property type="entry name" value="UCP031802"/>
    <property type="match status" value="1"/>
</dbReference>
<dbReference type="OrthoDB" id="9798343at2"/>
<comment type="subcellular location">
    <subcellularLocation>
        <location evidence="1">Membrane</location>
    </subcellularLocation>
</comment>
<dbReference type="Gene3D" id="1.25.40.10">
    <property type="entry name" value="Tetratricopeptide repeat domain"/>
    <property type="match status" value="1"/>
</dbReference>
<name>A0A4D7QIY6_9HYPH</name>
<feature type="chain" id="PRO_5020192120" evidence="7">
    <location>
        <begin position="22"/>
        <end position="538"/>
    </location>
</feature>
<evidence type="ECO:0000256" key="1">
    <source>
        <dbReference type="ARBA" id="ARBA00004370"/>
    </source>
</evidence>
<feature type="region of interest" description="Disordered" evidence="5">
    <location>
        <begin position="497"/>
        <end position="538"/>
    </location>
</feature>
<proteinExistence type="predicted"/>
<dbReference type="EMBL" id="CP039865">
    <property type="protein sequence ID" value="QCK85277.1"/>
    <property type="molecule type" value="Genomic_DNA"/>
</dbReference>
<evidence type="ECO:0000256" key="6">
    <source>
        <dbReference type="SAM" id="Phobius"/>
    </source>
</evidence>
<feature type="domain" description="HemY N-terminal" evidence="8">
    <location>
        <begin position="26"/>
        <end position="132"/>
    </location>
</feature>
<keyword evidence="4 6" id="KW-0472">Membrane</keyword>
<evidence type="ECO:0000313" key="9">
    <source>
        <dbReference type="EMBL" id="QCK85277.1"/>
    </source>
</evidence>
<keyword evidence="3 6" id="KW-1133">Transmembrane helix</keyword>
<dbReference type="Pfam" id="PF07219">
    <property type="entry name" value="HemY_N"/>
    <property type="match status" value="1"/>
</dbReference>
<dbReference type="InterPro" id="IPR010817">
    <property type="entry name" value="HemY_N"/>
</dbReference>
<feature type="signal peptide" evidence="7">
    <location>
        <begin position="1"/>
        <end position="21"/>
    </location>
</feature>
<organism evidence="9 10">
    <name type="scientific">Phreatobacter aquaticus</name>
    <dbReference type="NCBI Taxonomy" id="2570229"/>
    <lineage>
        <taxon>Bacteria</taxon>
        <taxon>Pseudomonadati</taxon>
        <taxon>Pseudomonadota</taxon>
        <taxon>Alphaproteobacteria</taxon>
        <taxon>Hyphomicrobiales</taxon>
        <taxon>Phreatobacteraceae</taxon>
        <taxon>Phreatobacter</taxon>
    </lineage>
</organism>
<dbReference type="SUPFAM" id="SSF48452">
    <property type="entry name" value="TPR-like"/>
    <property type="match status" value="1"/>
</dbReference>
<reference evidence="9 10" key="1">
    <citation type="submission" date="2019-04" db="EMBL/GenBank/DDBJ databases">
        <title>Phreatobacter aquaticus sp. nov.</title>
        <authorList>
            <person name="Choi A."/>
            <person name="Baek K."/>
        </authorList>
    </citation>
    <scope>NUCLEOTIDE SEQUENCE [LARGE SCALE GENOMIC DNA]</scope>
    <source>
        <strain evidence="9 10">NMCR1094</strain>
    </source>
</reference>
<dbReference type="GO" id="GO:0016020">
    <property type="term" value="C:membrane"/>
    <property type="evidence" value="ECO:0007669"/>
    <property type="project" value="UniProtKB-SubCell"/>
</dbReference>
<dbReference type="AlphaFoldDB" id="A0A4D7QIY6"/>
<keyword evidence="7" id="KW-0732">Signal</keyword>
<dbReference type="InterPro" id="IPR016982">
    <property type="entry name" value="Mms48"/>
</dbReference>
<protein>
    <submittedName>
        <fullName evidence="9">Heme biosynthesis protein HemY</fullName>
    </submittedName>
</protein>
<evidence type="ECO:0000256" key="5">
    <source>
        <dbReference type="SAM" id="MobiDB-lite"/>
    </source>
</evidence>
<evidence type="ECO:0000259" key="8">
    <source>
        <dbReference type="Pfam" id="PF07219"/>
    </source>
</evidence>
<evidence type="ECO:0000256" key="7">
    <source>
        <dbReference type="SAM" id="SignalP"/>
    </source>
</evidence>